<reference evidence="2" key="1">
    <citation type="submission" date="2021-01" db="EMBL/GenBank/DDBJ databases">
        <title>Modified the classification status of verrucomicrobia.</title>
        <authorList>
            <person name="Feng X."/>
        </authorList>
    </citation>
    <scope>NUCLEOTIDE SEQUENCE</scope>
    <source>
        <strain evidence="2">JCM 18052</strain>
    </source>
</reference>
<sequence length="333" mass="36886">MMRLLIILLLSMPFTRGEEEPFARARIGTEGEIWTGQKVTLVVELLAPGYFTGAPAFDLPKIPGCLIVPPVSSPVVSSETRGDRTFTLQRHELMVFPHRPGKIEIPPFQARFSFKRAPLDKDPVAASVSVAALAFEVSVPPGDAARATVTSADLKVSESWSSEPGKRAKPGDAFVRTITWSASDLTGMAFPPFPDDRIPGLAIYRKPPFVEDASDRGELRGGRVDVITYVCKGGGNFVIPAYRVRWWDPAKKSLQTVEFPPRAFTVFVPPPPPEPFSRRASRYLRAHGRETALGLASLILAVSTFRLWWPVVVRFQQRLRPRHLPPLNPFPSP</sequence>
<evidence type="ECO:0000313" key="2">
    <source>
        <dbReference type="EMBL" id="MBK1814077.1"/>
    </source>
</evidence>
<dbReference type="InterPro" id="IPR025738">
    <property type="entry name" value="BatD"/>
</dbReference>
<accession>A0A934QZU0</accession>
<dbReference type="AlphaFoldDB" id="A0A934QZU0"/>
<dbReference type="Proteomes" id="UP000600139">
    <property type="component" value="Unassembled WGS sequence"/>
</dbReference>
<dbReference type="RefSeq" id="WP_200349043.1">
    <property type="nucleotide sequence ID" value="NZ_BAABHZ010000005.1"/>
</dbReference>
<evidence type="ECO:0000256" key="1">
    <source>
        <dbReference type="SAM" id="Phobius"/>
    </source>
</evidence>
<comment type="caution">
    <text evidence="2">The sequence shown here is derived from an EMBL/GenBank/DDBJ whole genome shotgun (WGS) entry which is preliminary data.</text>
</comment>
<dbReference type="EMBL" id="JAENIK010000001">
    <property type="protein sequence ID" value="MBK1814077.1"/>
    <property type="molecule type" value="Genomic_DNA"/>
</dbReference>
<dbReference type="PANTHER" id="PTHR40940">
    <property type="entry name" value="PROTEIN BATD-RELATED"/>
    <property type="match status" value="1"/>
</dbReference>
<organism evidence="2 3">
    <name type="scientific">Luteolibacter yonseiensis</name>
    <dbReference type="NCBI Taxonomy" id="1144680"/>
    <lineage>
        <taxon>Bacteria</taxon>
        <taxon>Pseudomonadati</taxon>
        <taxon>Verrucomicrobiota</taxon>
        <taxon>Verrucomicrobiia</taxon>
        <taxon>Verrucomicrobiales</taxon>
        <taxon>Verrucomicrobiaceae</taxon>
        <taxon>Luteolibacter</taxon>
    </lineage>
</organism>
<feature type="transmembrane region" description="Helical" evidence="1">
    <location>
        <begin position="292"/>
        <end position="313"/>
    </location>
</feature>
<protein>
    <submittedName>
        <fullName evidence="2">BatD family protein</fullName>
    </submittedName>
</protein>
<name>A0A934QZU0_9BACT</name>
<keyword evidence="1" id="KW-0472">Membrane</keyword>
<evidence type="ECO:0000313" key="3">
    <source>
        <dbReference type="Proteomes" id="UP000600139"/>
    </source>
</evidence>
<dbReference type="PANTHER" id="PTHR40940:SF1">
    <property type="entry name" value="PROTEIN BATD"/>
    <property type="match status" value="1"/>
</dbReference>
<keyword evidence="3" id="KW-1185">Reference proteome</keyword>
<keyword evidence="1" id="KW-0812">Transmembrane</keyword>
<proteinExistence type="predicted"/>
<gene>
    <name evidence="2" type="ORF">JIN84_00455</name>
</gene>
<keyword evidence="1" id="KW-1133">Transmembrane helix</keyword>